<feature type="compositionally biased region" description="Basic residues" evidence="1">
    <location>
        <begin position="56"/>
        <end position="73"/>
    </location>
</feature>
<dbReference type="InterPro" id="IPR023631">
    <property type="entry name" value="Amidase_dom"/>
</dbReference>
<feature type="region of interest" description="Disordered" evidence="1">
    <location>
        <begin position="221"/>
        <end position="275"/>
    </location>
</feature>
<dbReference type="GO" id="GO:0003824">
    <property type="term" value="F:catalytic activity"/>
    <property type="evidence" value="ECO:0007669"/>
    <property type="project" value="InterPro"/>
</dbReference>
<evidence type="ECO:0000313" key="3">
    <source>
        <dbReference type="EMBL" id="MBB2502311.1"/>
    </source>
</evidence>
<dbReference type="EMBL" id="JACJHR010000037">
    <property type="protein sequence ID" value="MBB2502311.1"/>
    <property type="molecule type" value="Genomic_DNA"/>
</dbReference>
<dbReference type="PANTHER" id="PTHR11895">
    <property type="entry name" value="TRANSAMIDASE"/>
    <property type="match status" value="1"/>
</dbReference>
<dbReference type="InterPro" id="IPR036928">
    <property type="entry name" value="AS_sf"/>
</dbReference>
<comment type="caution">
    <text evidence="3">The sequence shown here is derived from an EMBL/GenBank/DDBJ whole genome shotgun (WGS) entry which is preliminary data.</text>
</comment>
<dbReference type="InterPro" id="IPR020556">
    <property type="entry name" value="Amidase_CS"/>
</dbReference>
<dbReference type="PROSITE" id="PS00571">
    <property type="entry name" value="AMIDASES"/>
    <property type="match status" value="1"/>
</dbReference>
<gene>
    <name evidence="3" type="ORF">H5411_24635</name>
</gene>
<reference evidence="3 4" key="1">
    <citation type="submission" date="2020-08" db="EMBL/GenBank/DDBJ databases">
        <title>Amycolatopsis echigonensis JCM 21831.</title>
        <authorList>
            <person name="Tedsree N."/>
            <person name="Kuncharoen N."/>
            <person name="Likhitwitayawuid K."/>
            <person name="Tanasupawat S."/>
        </authorList>
    </citation>
    <scope>NUCLEOTIDE SEQUENCE [LARGE SCALE GENOMIC DNA]</scope>
    <source>
        <strain evidence="3 4">JCM 21831</strain>
    </source>
</reference>
<sequence length="339" mass="35733">MRRDQDDHRFRGGSARGPGECVGTGRGGDRTGGCVRPGAGGLPAPRRRGWSERGPRGRRTVRARRARRSARRHPLGDQGHLGCRGRAHNGAWAEGIGDAPAVARLRRAGGIVLGKLTTMEFALGVPDPGKPFPVPRNAWNLAHYAGGSSSGCGSGVASGMVLGALGSDTAGSIRMPAGFNGVTGLNRSRANLRLLRPRPRRSAGAHRTGLRAAAVSAGRAPSSRLVCGGDPAGRLSGRPHAARRLRPHDQPFSPPPHRQRQRERPALLGKPHREHEHRVARGFQYAVCSDVITLVGSRPVTSASGGAPRCPIGVATRSAVSSSASIFACATRRTRMACW</sequence>
<evidence type="ECO:0000259" key="2">
    <source>
        <dbReference type="Pfam" id="PF01425"/>
    </source>
</evidence>
<dbReference type="PANTHER" id="PTHR11895:SF176">
    <property type="entry name" value="AMIDASE AMID-RELATED"/>
    <property type="match status" value="1"/>
</dbReference>
<evidence type="ECO:0000256" key="1">
    <source>
        <dbReference type="SAM" id="MobiDB-lite"/>
    </source>
</evidence>
<feature type="region of interest" description="Disordered" evidence="1">
    <location>
        <begin position="1"/>
        <end position="82"/>
    </location>
</feature>
<dbReference type="Proteomes" id="UP000550260">
    <property type="component" value="Unassembled WGS sequence"/>
</dbReference>
<name>A0A8E1W1U3_9PSEU</name>
<dbReference type="Pfam" id="PF01425">
    <property type="entry name" value="Amidase"/>
    <property type="match status" value="1"/>
</dbReference>
<dbReference type="Gene3D" id="3.90.1300.10">
    <property type="entry name" value="Amidase signature (AS) domain"/>
    <property type="match status" value="1"/>
</dbReference>
<protein>
    <recommendedName>
        <fullName evidence="2">Amidase domain-containing protein</fullName>
    </recommendedName>
</protein>
<dbReference type="SUPFAM" id="SSF75304">
    <property type="entry name" value="Amidase signature (AS) enzymes"/>
    <property type="match status" value="1"/>
</dbReference>
<feature type="domain" description="Amidase" evidence="2">
    <location>
        <begin position="98"/>
        <end position="186"/>
    </location>
</feature>
<feature type="compositionally biased region" description="Gly residues" evidence="1">
    <location>
        <begin position="14"/>
        <end position="26"/>
    </location>
</feature>
<proteinExistence type="predicted"/>
<accession>A0A8E1W1U3</accession>
<evidence type="ECO:0000313" key="4">
    <source>
        <dbReference type="Proteomes" id="UP000550260"/>
    </source>
</evidence>
<organism evidence="3 4">
    <name type="scientific">Amycolatopsis echigonensis</name>
    <dbReference type="NCBI Taxonomy" id="2576905"/>
    <lineage>
        <taxon>Bacteria</taxon>
        <taxon>Bacillati</taxon>
        <taxon>Actinomycetota</taxon>
        <taxon>Actinomycetes</taxon>
        <taxon>Pseudonocardiales</taxon>
        <taxon>Pseudonocardiaceae</taxon>
        <taxon>Amycolatopsis</taxon>
    </lineage>
</organism>
<dbReference type="AlphaFoldDB" id="A0A8E1W1U3"/>
<feature type="compositionally biased region" description="Basic and acidic residues" evidence="1">
    <location>
        <begin position="1"/>
        <end position="10"/>
    </location>
</feature>
<dbReference type="InterPro" id="IPR000120">
    <property type="entry name" value="Amidase"/>
</dbReference>